<name>A0A0D3DA76_BRAOL</name>
<dbReference type="GO" id="GO:0045901">
    <property type="term" value="P:positive regulation of translational elongation"/>
    <property type="evidence" value="ECO:0007669"/>
    <property type="project" value="InterPro"/>
</dbReference>
<dbReference type="GO" id="GO:0043022">
    <property type="term" value="F:ribosome binding"/>
    <property type="evidence" value="ECO:0007669"/>
    <property type="project" value="InterPro"/>
</dbReference>
<evidence type="ECO:0000313" key="3">
    <source>
        <dbReference type="Proteomes" id="UP000032141"/>
    </source>
</evidence>
<evidence type="ECO:0000259" key="1">
    <source>
        <dbReference type="SMART" id="SM01376"/>
    </source>
</evidence>
<sequence length="255" mass="28804">MTESSDAGASMASKIGNLRLASDIDFNDHIDLSGKPCRVIDLYTKRGLCHLHTINILTGYFVRRIVPISTEFVIPDVSRDLYQLTGISYKDDSITLLHHSGAYTRDDIFLPENENLRTMMVDGFNDDKRVIVGIVTSLGQDAVYAVDVYQADQGPKAKEVYTKPHIKMIYCDRPYHLHVPVGSRLHHSGARFLTIRTLQYTWSDQVEGWLTQPSVLCTSDVGLTIPRSTKAKPYIRFLQCLLLDPLRTEPCLFKA</sequence>
<dbReference type="SUPFAM" id="SSF50249">
    <property type="entry name" value="Nucleic acid-binding proteins"/>
    <property type="match status" value="1"/>
</dbReference>
<dbReference type="InterPro" id="IPR012340">
    <property type="entry name" value="NA-bd_OB-fold"/>
</dbReference>
<dbReference type="Gramene" id="Bo7g078850.1">
    <property type="protein sequence ID" value="Bo7g078850.1"/>
    <property type="gene ID" value="Bo7g078850"/>
</dbReference>
<dbReference type="AlphaFoldDB" id="A0A0D3DA76"/>
<evidence type="ECO:0000313" key="2">
    <source>
        <dbReference type="EnsemblPlants" id="Bo7g078850.1"/>
    </source>
</evidence>
<dbReference type="Pfam" id="PF01287">
    <property type="entry name" value="eIF-5a"/>
    <property type="match status" value="1"/>
</dbReference>
<dbReference type="GO" id="GO:0003723">
    <property type="term" value="F:RNA binding"/>
    <property type="evidence" value="ECO:0007669"/>
    <property type="project" value="InterPro"/>
</dbReference>
<dbReference type="InterPro" id="IPR020189">
    <property type="entry name" value="IF5A_C"/>
</dbReference>
<dbReference type="Gene3D" id="2.40.50.140">
    <property type="entry name" value="Nucleic acid-binding proteins"/>
    <property type="match status" value="1"/>
</dbReference>
<protein>
    <recommendedName>
        <fullName evidence="1">Translation initiation factor 5A C-terminal domain-containing protein</fullName>
    </recommendedName>
</protein>
<dbReference type="GO" id="GO:0045905">
    <property type="term" value="P:positive regulation of translational termination"/>
    <property type="evidence" value="ECO:0007669"/>
    <property type="project" value="InterPro"/>
</dbReference>
<dbReference type="InterPro" id="IPR001884">
    <property type="entry name" value="IF5A-like"/>
</dbReference>
<dbReference type="InterPro" id="IPR008991">
    <property type="entry name" value="Translation_prot_SH3-like_sf"/>
</dbReference>
<proteinExistence type="predicted"/>
<dbReference type="STRING" id="109376.A0A0D3DA76"/>
<feature type="domain" description="Translation initiation factor 5A C-terminal" evidence="1">
    <location>
        <begin position="76"/>
        <end position="147"/>
    </location>
</feature>
<organism evidence="2 3">
    <name type="scientific">Brassica oleracea var. oleracea</name>
    <dbReference type="NCBI Taxonomy" id="109376"/>
    <lineage>
        <taxon>Eukaryota</taxon>
        <taxon>Viridiplantae</taxon>
        <taxon>Streptophyta</taxon>
        <taxon>Embryophyta</taxon>
        <taxon>Tracheophyta</taxon>
        <taxon>Spermatophyta</taxon>
        <taxon>Magnoliopsida</taxon>
        <taxon>eudicotyledons</taxon>
        <taxon>Gunneridae</taxon>
        <taxon>Pentapetalae</taxon>
        <taxon>rosids</taxon>
        <taxon>malvids</taxon>
        <taxon>Brassicales</taxon>
        <taxon>Brassicaceae</taxon>
        <taxon>Brassiceae</taxon>
        <taxon>Brassica</taxon>
    </lineage>
</organism>
<keyword evidence="3" id="KW-1185">Reference proteome</keyword>
<dbReference type="Proteomes" id="UP000032141">
    <property type="component" value="Chromosome C7"/>
</dbReference>
<dbReference type="SMART" id="SM01376">
    <property type="entry name" value="eIF-5a"/>
    <property type="match status" value="1"/>
</dbReference>
<dbReference type="EnsemblPlants" id="Bo7g078850.1">
    <property type="protein sequence ID" value="Bo7g078850.1"/>
    <property type="gene ID" value="Bo7g078850"/>
</dbReference>
<dbReference type="eggNOG" id="KOG3271">
    <property type="taxonomic scope" value="Eukaryota"/>
</dbReference>
<reference evidence="2 3" key="1">
    <citation type="journal article" date="2014" name="Genome Biol.">
        <title>Transcriptome and methylome profiling reveals relics of genome dominance in the mesopolyploid Brassica oleracea.</title>
        <authorList>
            <person name="Parkin I.A."/>
            <person name="Koh C."/>
            <person name="Tang H."/>
            <person name="Robinson S.J."/>
            <person name="Kagale S."/>
            <person name="Clarke W.E."/>
            <person name="Town C.D."/>
            <person name="Nixon J."/>
            <person name="Krishnakumar V."/>
            <person name="Bidwell S.L."/>
            <person name="Denoeud F."/>
            <person name="Belcram H."/>
            <person name="Links M.G."/>
            <person name="Just J."/>
            <person name="Clarke C."/>
            <person name="Bender T."/>
            <person name="Huebert T."/>
            <person name="Mason A.S."/>
            <person name="Pires J.C."/>
            <person name="Barker G."/>
            <person name="Moore J."/>
            <person name="Walley P.G."/>
            <person name="Manoli S."/>
            <person name="Batley J."/>
            <person name="Edwards D."/>
            <person name="Nelson M.N."/>
            <person name="Wang X."/>
            <person name="Paterson A.H."/>
            <person name="King G."/>
            <person name="Bancroft I."/>
            <person name="Chalhoub B."/>
            <person name="Sharpe A.G."/>
        </authorList>
    </citation>
    <scope>NUCLEOTIDE SEQUENCE</scope>
    <source>
        <strain evidence="2 3">cv. TO1000</strain>
    </source>
</reference>
<dbReference type="PANTHER" id="PTHR11673">
    <property type="entry name" value="TRANSLATION INITIATION FACTOR 5A FAMILY MEMBER"/>
    <property type="match status" value="1"/>
</dbReference>
<dbReference type="GO" id="GO:0003746">
    <property type="term" value="F:translation elongation factor activity"/>
    <property type="evidence" value="ECO:0007669"/>
    <property type="project" value="InterPro"/>
</dbReference>
<reference evidence="2" key="2">
    <citation type="submission" date="2015-03" db="UniProtKB">
        <authorList>
            <consortium name="EnsemblPlants"/>
        </authorList>
    </citation>
    <scope>IDENTIFICATION</scope>
</reference>
<dbReference type="SUPFAM" id="SSF50104">
    <property type="entry name" value="Translation proteins SH3-like domain"/>
    <property type="match status" value="1"/>
</dbReference>
<accession>A0A0D3DA76</accession>
<dbReference type="HOGENOM" id="CLU_1091289_0_0_1"/>